<evidence type="ECO:0000256" key="1">
    <source>
        <dbReference type="ARBA" id="ARBA00004170"/>
    </source>
</evidence>
<accession>A0A2Z6IK14</accession>
<gene>
    <name evidence="7" type="ORF">AFERRID_20400</name>
</gene>
<comment type="subcellular location">
    <subcellularLocation>
        <location evidence="1">Membrane</location>
        <topology evidence="1">Peripheral membrane protein</topology>
    </subcellularLocation>
</comment>
<dbReference type="KEGG" id="afj:AFERRID_20400"/>
<organism evidence="7 8">
    <name type="scientific">Acidithiobacillus ferridurans</name>
    <dbReference type="NCBI Taxonomy" id="1232575"/>
    <lineage>
        <taxon>Bacteria</taxon>
        <taxon>Pseudomonadati</taxon>
        <taxon>Pseudomonadota</taxon>
        <taxon>Acidithiobacillia</taxon>
        <taxon>Acidithiobacillales</taxon>
        <taxon>Acidithiobacillaceae</taxon>
        <taxon>Acidithiobacillus</taxon>
    </lineage>
</organism>
<dbReference type="Pfam" id="PF00501">
    <property type="entry name" value="AMP-binding"/>
    <property type="match status" value="1"/>
</dbReference>
<dbReference type="GO" id="GO:0016020">
    <property type="term" value="C:membrane"/>
    <property type="evidence" value="ECO:0007669"/>
    <property type="project" value="UniProtKB-SubCell"/>
</dbReference>
<dbReference type="Gene3D" id="3.40.50.12780">
    <property type="entry name" value="N-terminal domain of ligase-like"/>
    <property type="match status" value="1"/>
</dbReference>
<dbReference type="InterPro" id="IPR050237">
    <property type="entry name" value="ATP-dep_AMP-bd_enzyme"/>
</dbReference>
<dbReference type="InterPro" id="IPR025110">
    <property type="entry name" value="AMP-bd_C"/>
</dbReference>
<name>A0A2Z6IK14_ACIFI</name>
<sequence>MNRLPLMTHQSASDVVAFRHGEAITVHQFLADVAQLRAILLPGKHVLNVCRDRYRFMVGLAAAMTANKISLLPSTYTDETIRQMVRFAPDVFCLSDGDNDIDLPQLSLPEDPPVSAANHNLPIPLLPETLPVSYVFTSGSTGSPVPHLKTWGALVGSVRAEAQRLGLLDGRTHAVLGTVPPQHMYGFESTILIVLQCGGALSAPQYFYPADICAELSLLPRPRLLVSTPIHLRALLGMDSPLPPADLLISATAPLTQDLAREAETRFDAPLQEIYGSTETGQIATRRSAETDEWSLLPELRLTSQLGRVWASGGHVEQATELSDRLEIINDERFLLHGRTADLVNIAGKRSSLAYLNHQLNSIPEVQDGVFFMPDDGAAGSVKRLIAFVVAPGVDAHSIYARLRERIDPAFLPRPLQIVDALPRNNTGKLPHEALQLLVTALHHKEENNPGTP</sequence>
<keyword evidence="3 7" id="KW-0436">Ligase</keyword>
<dbReference type="InterPro" id="IPR045851">
    <property type="entry name" value="AMP-bd_C_sf"/>
</dbReference>
<comment type="pathway">
    <text evidence="2">Lipid metabolism; fatty acid beta-oxidation.</text>
</comment>
<dbReference type="PANTHER" id="PTHR43767:SF8">
    <property type="entry name" value="LONG-CHAIN-FATTY-ACID--COA LIGASE"/>
    <property type="match status" value="1"/>
</dbReference>
<dbReference type="EMBL" id="AP018795">
    <property type="protein sequence ID" value="BBF65822.1"/>
    <property type="molecule type" value="Genomic_DNA"/>
</dbReference>
<dbReference type="EC" id="6.2.1.3" evidence="4"/>
<dbReference type="InterPro" id="IPR042099">
    <property type="entry name" value="ANL_N_sf"/>
</dbReference>
<protein>
    <recommendedName>
        <fullName evidence="5">Long-chain-fatty-acid--CoA ligase</fullName>
        <ecNumber evidence="4">6.2.1.3</ecNumber>
    </recommendedName>
    <alternativeName>
        <fullName evidence="6">Long-chain acyl-CoA synthetase</fullName>
    </alternativeName>
</protein>
<dbReference type="Gene3D" id="3.30.300.30">
    <property type="match status" value="1"/>
</dbReference>
<evidence type="ECO:0000256" key="6">
    <source>
        <dbReference type="ARBA" id="ARBA00042773"/>
    </source>
</evidence>
<dbReference type="InterPro" id="IPR000873">
    <property type="entry name" value="AMP-dep_synth/lig_dom"/>
</dbReference>
<dbReference type="Proteomes" id="UP000280188">
    <property type="component" value="Chromosome"/>
</dbReference>
<dbReference type="AlphaFoldDB" id="A0A2Z6IK14"/>
<evidence type="ECO:0000313" key="7">
    <source>
        <dbReference type="EMBL" id="BBF65822.1"/>
    </source>
</evidence>
<evidence type="ECO:0000256" key="2">
    <source>
        <dbReference type="ARBA" id="ARBA00005005"/>
    </source>
</evidence>
<keyword evidence="8" id="KW-1185">Reference proteome</keyword>
<dbReference type="PANTHER" id="PTHR43767">
    <property type="entry name" value="LONG-CHAIN-FATTY-ACID--COA LIGASE"/>
    <property type="match status" value="1"/>
</dbReference>
<reference evidence="7 8" key="1">
    <citation type="journal article" date="2018" name="Microbiol. Resour. Announc.">
        <title>Complete Genome Sequence of Acidithiobacillus ferridurans JCM 18981.</title>
        <authorList>
            <person name="Miyauchi T."/>
            <person name="Kouzuma A."/>
            <person name="Abe T."/>
            <person name="Watanabe K."/>
        </authorList>
    </citation>
    <scope>NUCLEOTIDE SEQUENCE [LARGE SCALE GENOMIC DNA]</scope>
    <source>
        <strain evidence="8">ATCC 33020 / DSM 29468 / JCM 18981 / 11Fe</strain>
    </source>
</reference>
<proteinExistence type="predicted"/>
<evidence type="ECO:0000313" key="8">
    <source>
        <dbReference type="Proteomes" id="UP000280188"/>
    </source>
</evidence>
<dbReference type="GO" id="GO:0004467">
    <property type="term" value="F:long-chain fatty acid-CoA ligase activity"/>
    <property type="evidence" value="ECO:0007669"/>
    <property type="project" value="UniProtKB-EC"/>
</dbReference>
<dbReference type="RefSeq" id="WP_126605142.1">
    <property type="nucleotide sequence ID" value="NZ_AP018795.1"/>
</dbReference>
<dbReference type="SUPFAM" id="SSF56801">
    <property type="entry name" value="Acetyl-CoA synthetase-like"/>
    <property type="match status" value="1"/>
</dbReference>
<evidence type="ECO:0000256" key="5">
    <source>
        <dbReference type="ARBA" id="ARBA00039545"/>
    </source>
</evidence>
<evidence type="ECO:0000256" key="4">
    <source>
        <dbReference type="ARBA" id="ARBA00026121"/>
    </source>
</evidence>
<dbReference type="Pfam" id="PF13193">
    <property type="entry name" value="AMP-binding_C"/>
    <property type="match status" value="1"/>
</dbReference>
<evidence type="ECO:0000256" key="3">
    <source>
        <dbReference type="ARBA" id="ARBA00022598"/>
    </source>
</evidence>